<accession>A0A1M6UJP7</accession>
<organism evidence="1 2">
    <name type="scientific">Epilithonimonas mollis</name>
    <dbReference type="NCBI Taxonomy" id="216903"/>
    <lineage>
        <taxon>Bacteria</taxon>
        <taxon>Pseudomonadati</taxon>
        <taxon>Bacteroidota</taxon>
        <taxon>Flavobacteriia</taxon>
        <taxon>Flavobacteriales</taxon>
        <taxon>Weeksellaceae</taxon>
        <taxon>Chryseobacterium group</taxon>
        <taxon>Epilithonimonas</taxon>
    </lineage>
</organism>
<dbReference type="STRING" id="216903.SAMN05444371_3328"/>
<protein>
    <submittedName>
        <fullName evidence="1">Uncharacterized protein</fullName>
    </submittedName>
</protein>
<sequence>MKKFRKRVRIQNATAFKLEYFEGKADLKEKEFKTYKSMEQFHSRQTKFMYLALHRYAFVDGKWHRFIKVTDPFIFQAELDSISKQLNENFEVENLQSFKSEENQLQIIIENDN</sequence>
<reference evidence="2" key="1">
    <citation type="submission" date="2016-11" db="EMBL/GenBank/DDBJ databases">
        <authorList>
            <person name="Varghese N."/>
            <person name="Submissions S."/>
        </authorList>
    </citation>
    <scope>NUCLEOTIDE SEQUENCE [LARGE SCALE GENOMIC DNA]</scope>
    <source>
        <strain evidence="2">DSM 18016</strain>
    </source>
</reference>
<dbReference type="EMBL" id="FRAM01000005">
    <property type="protein sequence ID" value="SHK69338.1"/>
    <property type="molecule type" value="Genomic_DNA"/>
</dbReference>
<evidence type="ECO:0000313" key="1">
    <source>
        <dbReference type="EMBL" id="SHK69338.1"/>
    </source>
</evidence>
<dbReference type="RefSeq" id="WP_073000234.1">
    <property type="nucleotide sequence ID" value="NZ_FRAM01000005.1"/>
</dbReference>
<dbReference type="OrthoDB" id="1272500at2"/>
<dbReference type="Proteomes" id="UP000184498">
    <property type="component" value="Unassembled WGS sequence"/>
</dbReference>
<evidence type="ECO:0000313" key="2">
    <source>
        <dbReference type="Proteomes" id="UP000184498"/>
    </source>
</evidence>
<keyword evidence="2" id="KW-1185">Reference proteome</keyword>
<dbReference type="AlphaFoldDB" id="A0A1M6UJP7"/>
<gene>
    <name evidence="1" type="ORF">SAMN05444371_3328</name>
</gene>
<name>A0A1M6UJP7_9FLAO</name>
<proteinExistence type="predicted"/>